<dbReference type="GeneID" id="14212221"/>
<dbReference type="SUPFAM" id="SSF53448">
    <property type="entry name" value="Nucleotide-diphospho-sugar transferases"/>
    <property type="match status" value="1"/>
</dbReference>
<feature type="transmembrane region" description="Helical" evidence="1">
    <location>
        <begin position="257"/>
        <end position="283"/>
    </location>
</feature>
<keyword evidence="1" id="KW-0812">Transmembrane</keyword>
<keyword evidence="3" id="KW-0808">Transferase</keyword>
<dbReference type="PANTHER" id="PTHR48090:SF7">
    <property type="entry name" value="RFBJ PROTEIN"/>
    <property type="match status" value="1"/>
</dbReference>
<keyword evidence="4" id="KW-1185">Reference proteome</keyword>
<evidence type="ECO:0000313" key="3">
    <source>
        <dbReference type="EMBL" id="AFZ70686.1"/>
    </source>
</evidence>
<evidence type="ECO:0000313" key="4">
    <source>
        <dbReference type="Proteomes" id="UP000010469"/>
    </source>
</evidence>
<reference evidence="4" key="1">
    <citation type="submission" date="2012-03" db="EMBL/GenBank/DDBJ databases">
        <title>Complete genome of Caldisphaera lagunensis DSM 15908.</title>
        <authorList>
            <person name="Lucas S."/>
            <person name="Copeland A."/>
            <person name="Lapidus A."/>
            <person name="Glavina del Rio T."/>
            <person name="Dalin E."/>
            <person name="Tice H."/>
            <person name="Bruce D."/>
            <person name="Goodwin L."/>
            <person name="Pitluck S."/>
            <person name="Peters L."/>
            <person name="Mikhailova N."/>
            <person name="Teshima H."/>
            <person name="Kyrpides N."/>
            <person name="Mavromatis K."/>
            <person name="Ivanova N."/>
            <person name="Brettin T."/>
            <person name="Detter J.C."/>
            <person name="Han C."/>
            <person name="Larimer F."/>
            <person name="Land M."/>
            <person name="Hauser L."/>
            <person name="Markowitz V."/>
            <person name="Cheng J.-F."/>
            <person name="Hugenholtz P."/>
            <person name="Woyke T."/>
            <person name="Wu D."/>
            <person name="Spring S."/>
            <person name="Schroeder M."/>
            <person name="Brambilla E."/>
            <person name="Klenk H.-P."/>
            <person name="Eisen J.A."/>
        </authorList>
    </citation>
    <scope>NUCLEOTIDE SEQUENCE [LARGE SCALE GENOMIC DNA]</scope>
    <source>
        <strain evidence="4">DSM 15908 / JCM 11604 / IC-154</strain>
    </source>
</reference>
<dbReference type="KEGG" id="clg:Calag_0961"/>
<dbReference type="CDD" id="cd04179">
    <property type="entry name" value="DPM_DPG-synthase_like"/>
    <property type="match status" value="1"/>
</dbReference>
<dbReference type="PANTHER" id="PTHR48090">
    <property type="entry name" value="UNDECAPRENYL-PHOSPHATE 4-DEOXY-4-FORMAMIDO-L-ARABINOSE TRANSFERASE-RELATED"/>
    <property type="match status" value="1"/>
</dbReference>
<dbReference type="eggNOG" id="arCOG00894">
    <property type="taxonomic scope" value="Archaea"/>
</dbReference>
<feature type="transmembrane region" description="Helical" evidence="1">
    <location>
        <begin position="127"/>
        <end position="148"/>
    </location>
</feature>
<dbReference type="Gene3D" id="3.90.550.10">
    <property type="entry name" value="Spore Coat Polysaccharide Biosynthesis Protein SpsA, Chain A"/>
    <property type="match status" value="1"/>
</dbReference>
<dbReference type="RefSeq" id="WP_015232583.1">
    <property type="nucleotide sequence ID" value="NC_019791.1"/>
</dbReference>
<gene>
    <name evidence="3" type="ordered locus">Calag_0961</name>
</gene>
<name>L0AA05_CALLD</name>
<feature type="transmembrane region" description="Helical" evidence="1">
    <location>
        <begin position="224"/>
        <end position="245"/>
    </location>
</feature>
<dbReference type="Proteomes" id="UP000010469">
    <property type="component" value="Chromosome"/>
</dbReference>
<dbReference type="EMBL" id="CP003378">
    <property type="protein sequence ID" value="AFZ70686.1"/>
    <property type="molecule type" value="Genomic_DNA"/>
</dbReference>
<dbReference type="AlphaFoldDB" id="L0AA05"/>
<dbReference type="STRING" id="1056495.Calag_0961"/>
<dbReference type="Pfam" id="PF00535">
    <property type="entry name" value="Glycos_transf_2"/>
    <property type="match status" value="1"/>
</dbReference>
<dbReference type="InParanoid" id="L0AA05"/>
<accession>L0AA05</accession>
<sequence length="297" mass="34157">MEQINNLNVIIPTLNEEDGIGLTIDEITQYVNKENIIVVDGNSKDNTKNEVEKRGVKFFIQKGKGKAEAIKEALNHVNKEIVLIIDGDYTYPAKYIKEMHSILMNDEEVDEVIGVRNRKNQSIVYRFGNWFLTNFFSLLFGVHLNDVLSGMYMIRKRALEGALFEMRGFSVESEIAAHISSTGNKIAQVNIDYRERKGKKKLGIRHGIKIAIDMLRLSWRYNPVTLFFFVGSLLMIPGLIIGFYTVYDYVFLHIDHFVKAIIALILTATGFQSLMLSILSMYLKRMELRIKSYLNKK</sequence>
<keyword evidence="1" id="KW-0472">Membrane</keyword>
<dbReference type="InterPro" id="IPR029044">
    <property type="entry name" value="Nucleotide-diphossugar_trans"/>
</dbReference>
<dbReference type="GO" id="GO:0016740">
    <property type="term" value="F:transferase activity"/>
    <property type="evidence" value="ECO:0007669"/>
    <property type="project" value="UniProtKB-KW"/>
</dbReference>
<keyword evidence="1" id="KW-1133">Transmembrane helix</keyword>
<dbReference type="InterPro" id="IPR001173">
    <property type="entry name" value="Glyco_trans_2-like"/>
</dbReference>
<evidence type="ECO:0000256" key="1">
    <source>
        <dbReference type="SAM" id="Phobius"/>
    </source>
</evidence>
<proteinExistence type="predicted"/>
<organism evidence="3 4">
    <name type="scientific">Caldisphaera lagunensis (strain DSM 15908 / JCM 11604 / ANMR 0165 / IC-154)</name>
    <dbReference type="NCBI Taxonomy" id="1056495"/>
    <lineage>
        <taxon>Archaea</taxon>
        <taxon>Thermoproteota</taxon>
        <taxon>Thermoprotei</taxon>
        <taxon>Acidilobales</taxon>
        <taxon>Caldisphaeraceae</taxon>
        <taxon>Caldisphaera</taxon>
    </lineage>
</organism>
<dbReference type="HOGENOM" id="CLU_033536_7_3_2"/>
<feature type="domain" description="Glycosyltransferase 2-like" evidence="2">
    <location>
        <begin position="9"/>
        <end position="129"/>
    </location>
</feature>
<evidence type="ECO:0000259" key="2">
    <source>
        <dbReference type="Pfam" id="PF00535"/>
    </source>
</evidence>
<dbReference type="OrthoDB" id="11098at2157"/>
<protein>
    <submittedName>
        <fullName evidence="3">Glycosyl transferase</fullName>
    </submittedName>
</protein>
<dbReference type="InterPro" id="IPR050256">
    <property type="entry name" value="Glycosyltransferase_2"/>
</dbReference>